<keyword evidence="3" id="KW-1185">Reference proteome</keyword>
<dbReference type="RefSeq" id="XP_001883569.1">
    <property type="nucleotide sequence ID" value="XM_001883534.1"/>
</dbReference>
<dbReference type="InParanoid" id="B0DHU4"/>
<evidence type="ECO:0000313" key="3">
    <source>
        <dbReference type="Proteomes" id="UP000001194"/>
    </source>
</evidence>
<evidence type="ECO:0000313" key="2">
    <source>
        <dbReference type="EMBL" id="EDR05893.1"/>
    </source>
</evidence>
<dbReference type="EMBL" id="DS547111">
    <property type="protein sequence ID" value="EDR05893.1"/>
    <property type="molecule type" value="Genomic_DNA"/>
</dbReference>
<dbReference type="HOGENOM" id="CLU_3125302_0_0_1"/>
<protein>
    <submittedName>
        <fullName evidence="2">Predicted protein</fullName>
    </submittedName>
</protein>
<feature type="compositionally biased region" description="Polar residues" evidence="1">
    <location>
        <begin position="31"/>
        <end position="40"/>
    </location>
</feature>
<organism evidence="3">
    <name type="scientific">Laccaria bicolor (strain S238N-H82 / ATCC MYA-4686)</name>
    <name type="common">Bicoloured deceiver</name>
    <name type="synonym">Laccaria laccata var. bicolor</name>
    <dbReference type="NCBI Taxonomy" id="486041"/>
    <lineage>
        <taxon>Eukaryota</taxon>
        <taxon>Fungi</taxon>
        <taxon>Dikarya</taxon>
        <taxon>Basidiomycota</taxon>
        <taxon>Agaricomycotina</taxon>
        <taxon>Agaricomycetes</taxon>
        <taxon>Agaricomycetidae</taxon>
        <taxon>Agaricales</taxon>
        <taxon>Agaricineae</taxon>
        <taxon>Hydnangiaceae</taxon>
        <taxon>Laccaria</taxon>
    </lineage>
</organism>
<feature type="region of interest" description="Disordered" evidence="1">
    <location>
        <begin position="31"/>
        <end position="50"/>
    </location>
</feature>
<dbReference type="GeneID" id="6079082"/>
<reference evidence="2 3" key="1">
    <citation type="journal article" date="2008" name="Nature">
        <title>The genome of Laccaria bicolor provides insights into mycorrhizal symbiosis.</title>
        <authorList>
            <person name="Martin F."/>
            <person name="Aerts A."/>
            <person name="Ahren D."/>
            <person name="Brun A."/>
            <person name="Danchin E.G.J."/>
            <person name="Duchaussoy F."/>
            <person name="Gibon J."/>
            <person name="Kohler A."/>
            <person name="Lindquist E."/>
            <person name="Pereda V."/>
            <person name="Salamov A."/>
            <person name="Shapiro H.J."/>
            <person name="Wuyts J."/>
            <person name="Blaudez D."/>
            <person name="Buee M."/>
            <person name="Brokstein P."/>
            <person name="Canbaeck B."/>
            <person name="Cohen D."/>
            <person name="Courty P.E."/>
            <person name="Coutinho P.M."/>
            <person name="Delaruelle C."/>
            <person name="Detter J.C."/>
            <person name="Deveau A."/>
            <person name="DiFazio S."/>
            <person name="Duplessis S."/>
            <person name="Fraissinet-Tachet L."/>
            <person name="Lucic E."/>
            <person name="Frey-Klett P."/>
            <person name="Fourrey C."/>
            <person name="Feussner I."/>
            <person name="Gay G."/>
            <person name="Grimwood J."/>
            <person name="Hoegger P.J."/>
            <person name="Jain P."/>
            <person name="Kilaru S."/>
            <person name="Labbe J."/>
            <person name="Lin Y.C."/>
            <person name="Legue V."/>
            <person name="Le Tacon F."/>
            <person name="Marmeisse R."/>
            <person name="Melayah D."/>
            <person name="Montanini B."/>
            <person name="Muratet M."/>
            <person name="Nehls U."/>
            <person name="Niculita-Hirzel H."/>
            <person name="Oudot-Le Secq M.P."/>
            <person name="Peter M."/>
            <person name="Quesneville H."/>
            <person name="Rajashekar B."/>
            <person name="Reich M."/>
            <person name="Rouhier N."/>
            <person name="Schmutz J."/>
            <person name="Yin T."/>
            <person name="Chalot M."/>
            <person name="Henrissat B."/>
            <person name="Kuees U."/>
            <person name="Lucas S."/>
            <person name="Van de Peer Y."/>
            <person name="Podila G.K."/>
            <person name="Polle A."/>
            <person name="Pukkila P.J."/>
            <person name="Richardson P.M."/>
            <person name="Rouze P."/>
            <person name="Sanders I.R."/>
            <person name="Stajich J.E."/>
            <person name="Tunlid A."/>
            <person name="Tuskan G."/>
            <person name="Grigoriev I.V."/>
        </authorList>
    </citation>
    <scope>NUCLEOTIDE SEQUENCE [LARGE SCALE GENOMIC DNA]</scope>
    <source>
        <strain evidence="3">S238N-H82 / ATCC MYA-4686</strain>
    </source>
</reference>
<proteinExistence type="predicted"/>
<dbReference type="AlphaFoldDB" id="B0DHU4"/>
<name>B0DHU4_LACBS</name>
<sequence>MGKTFQVCRKGRIIPFQRNGDLHTSRWQMGDRQTSTSASQCPKLLHVSHN</sequence>
<evidence type="ECO:0000256" key="1">
    <source>
        <dbReference type="SAM" id="MobiDB-lite"/>
    </source>
</evidence>
<dbReference type="Proteomes" id="UP000001194">
    <property type="component" value="Unassembled WGS sequence"/>
</dbReference>
<gene>
    <name evidence="2" type="ORF">LACBIDRAFT_302518</name>
</gene>
<dbReference type="KEGG" id="lbc:LACBIDRAFT_302518"/>
<accession>B0DHU4</accession>